<keyword evidence="3" id="KW-0274">FAD</keyword>
<comment type="cofactor">
    <cofactor evidence="1">
        <name>FAD</name>
        <dbReference type="ChEBI" id="CHEBI:57692"/>
    </cofactor>
</comment>
<dbReference type="EMBL" id="DSYZ01000127">
    <property type="protein sequence ID" value="HGT83419.1"/>
    <property type="molecule type" value="Genomic_DNA"/>
</dbReference>
<dbReference type="Pfam" id="PF02913">
    <property type="entry name" value="FAD-oxidase_C"/>
    <property type="match status" value="1"/>
</dbReference>
<sequence>MSELLKGEKIPVEVFESFEIFKIESYGYDETPKTIAPKPKEFVVVKPKNAEEVSKLLKIANEKRIPVFTRGGGTGLSAGAIPTKEGILISTEKLKSIEIDVRNKIAICESGVTLAELSKMAEKHGLSFPPRPGDENATIGGMIATNAGGIRAMKYGVMRNYVLGIEAVLANGKIIKLGGKTLKNSSGYSLLHLLIGSEGTLAIITKAIIRLLPPMKDTSMLAIPFKNAEDALEYVLDTTRLMTPMAMEFMEKRAVEIGEKISGKKWVSKEGNAHILAIFERRDEAEESSEIAFANNAIDVFVASPKEQKDLLELRSKIYLGIKDKTIEILDACVPPASIAEFLQKSEEIAKRYGIDLISYGHAGDGNIHQHPLIFEGWQKVYGKFREEILRLAVEMGGAISGEHGIGEIKKEELRKFYPEQFELMREIKKLFDPNGILNPGKVV</sequence>
<evidence type="ECO:0000256" key="3">
    <source>
        <dbReference type="ARBA" id="ARBA00022827"/>
    </source>
</evidence>
<dbReference type="GO" id="GO:0016491">
    <property type="term" value="F:oxidoreductase activity"/>
    <property type="evidence" value="ECO:0007669"/>
    <property type="project" value="UniProtKB-KW"/>
</dbReference>
<dbReference type="InterPro" id="IPR016166">
    <property type="entry name" value="FAD-bd_PCMH"/>
</dbReference>
<dbReference type="InterPro" id="IPR016169">
    <property type="entry name" value="FAD-bd_PCMH_sub2"/>
</dbReference>
<name>A0A7J3M3R7_ARCFL</name>
<dbReference type="Gene3D" id="1.10.45.10">
    <property type="entry name" value="Vanillyl-alcohol Oxidase, Chain A, domain 4"/>
    <property type="match status" value="1"/>
</dbReference>
<dbReference type="InterPro" id="IPR006094">
    <property type="entry name" value="Oxid_FAD_bind_N"/>
</dbReference>
<dbReference type="FunFam" id="1.10.45.10:FF:000001">
    <property type="entry name" value="D-lactate dehydrogenase mitochondrial"/>
    <property type="match status" value="1"/>
</dbReference>
<dbReference type="InterPro" id="IPR016164">
    <property type="entry name" value="FAD-linked_Oxase-like_C"/>
</dbReference>
<dbReference type="Gene3D" id="3.30.70.2740">
    <property type="match status" value="1"/>
</dbReference>
<evidence type="ECO:0000259" key="5">
    <source>
        <dbReference type="PROSITE" id="PS51387"/>
    </source>
</evidence>
<gene>
    <name evidence="6" type="ORF">ENT52_06815</name>
</gene>
<proteinExistence type="predicted"/>
<organism evidence="6">
    <name type="scientific">Archaeoglobus fulgidus</name>
    <dbReference type="NCBI Taxonomy" id="2234"/>
    <lineage>
        <taxon>Archaea</taxon>
        <taxon>Methanobacteriati</taxon>
        <taxon>Methanobacteriota</taxon>
        <taxon>Archaeoglobi</taxon>
        <taxon>Archaeoglobales</taxon>
        <taxon>Archaeoglobaceae</taxon>
        <taxon>Archaeoglobus</taxon>
    </lineage>
</organism>
<evidence type="ECO:0000256" key="1">
    <source>
        <dbReference type="ARBA" id="ARBA00001974"/>
    </source>
</evidence>
<dbReference type="SUPFAM" id="SSF56176">
    <property type="entry name" value="FAD-binding/transporter-associated domain-like"/>
    <property type="match status" value="1"/>
</dbReference>
<feature type="domain" description="FAD-binding PCMH-type" evidence="5">
    <location>
        <begin position="35"/>
        <end position="214"/>
    </location>
</feature>
<dbReference type="GO" id="GO:0071949">
    <property type="term" value="F:FAD binding"/>
    <property type="evidence" value="ECO:0007669"/>
    <property type="project" value="InterPro"/>
</dbReference>
<dbReference type="PANTHER" id="PTHR42934:SF2">
    <property type="entry name" value="GLYCOLATE OXIDASE SUBUNIT GLCD"/>
    <property type="match status" value="1"/>
</dbReference>
<dbReference type="InterPro" id="IPR016171">
    <property type="entry name" value="Vanillyl_alc_oxidase_C-sub2"/>
</dbReference>
<dbReference type="PROSITE" id="PS51387">
    <property type="entry name" value="FAD_PCMH"/>
    <property type="match status" value="1"/>
</dbReference>
<evidence type="ECO:0000256" key="2">
    <source>
        <dbReference type="ARBA" id="ARBA00022630"/>
    </source>
</evidence>
<accession>A0A7J3M3R7</accession>
<dbReference type="InterPro" id="IPR051914">
    <property type="entry name" value="FAD-linked_OxidoTrans_Type4"/>
</dbReference>
<dbReference type="Gene3D" id="3.30.465.10">
    <property type="match status" value="1"/>
</dbReference>
<comment type="caution">
    <text evidence="6">The sequence shown here is derived from an EMBL/GenBank/DDBJ whole genome shotgun (WGS) entry which is preliminary data.</text>
</comment>
<dbReference type="Pfam" id="PF01565">
    <property type="entry name" value="FAD_binding_4"/>
    <property type="match status" value="1"/>
</dbReference>
<reference evidence="6" key="1">
    <citation type="journal article" date="2020" name="mSystems">
        <title>Genome- and Community-Level Interaction Insights into Carbon Utilization and Element Cycling Functions of Hydrothermarchaeota in Hydrothermal Sediment.</title>
        <authorList>
            <person name="Zhou Z."/>
            <person name="Liu Y."/>
            <person name="Xu W."/>
            <person name="Pan J."/>
            <person name="Luo Z.H."/>
            <person name="Li M."/>
        </authorList>
    </citation>
    <scope>NUCLEOTIDE SEQUENCE [LARGE SCALE GENOMIC DNA]</scope>
    <source>
        <strain evidence="6">SpSt-587</strain>
    </source>
</reference>
<keyword evidence="4" id="KW-0560">Oxidoreductase</keyword>
<dbReference type="InterPro" id="IPR036318">
    <property type="entry name" value="FAD-bd_PCMH-like_sf"/>
</dbReference>
<protein>
    <submittedName>
        <fullName evidence="6">FAD-binding oxidoreductase</fullName>
    </submittedName>
</protein>
<dbReference type="SUPFAM" id="SSF55103">
    <property type="entry name" value="FAD-linked oxidases, C-terminal domain"/>
    <property type="match status" value="1"/>
</dbReference>
<keyword evidence="2" id="KW-0285">Flavoprotein</keyword>
<dbReference type="InterPro" id="IPR004113">
    <property type="entry name" value="FAD-bd_oxidored_4_C"/>
</dbReference>
<evidence type="ECO:0000313" key="6">
    <source>
        <dbReference type="EMBL" id="HGT83419.1"/>
    </source>
</evidence>
<dbReference type="AlphaFoldDB" id="A0A7J3M3R7"/>
<evidence type="ECO:0000256" key="4">
    <source>
        <dbReference type="ARBA" id="ARBA00023002"/>
    </source>
</evidence>
<dbReference type="PANTHER" id="PTHR42934">
    <property type="entry name" value="GLYCOLATE OXIDASE SUBUNIT GLCD"/>
    <property type="match status" value="1"/>
</dbReference>